<dbReference type="AlphaFoldDB" id="A0A315YKH1"/>
<organism evidence="1 2">
    <name type="scientific">Ruminococcus flavefaciens</name>
    <dbReference type="NCBI Taxonomy" id="1265"/>
    <lineage>
        <taxon>Bacteria</taxon>
        <taxon>Bacillati</taxon>
        <taxon>Bacillota</taxon>
        <taxon>Clostridia</taxon>
        <taxon>Eubacteriales</taxon>
        <taxon>Oscillospiraceae</taxon>
        <taxon>Ruminococcus</taxon>
    </lineage>
</organism>
<sequence>MRSIRELLENEETVWVYFDSEELCEEFFRSEEGLYFGELPRDRWKTGNVIAVHRDGSMGHLPLFIWLMSFGAGRERCPVKVDYRRFIGGEEDYLCRSSHFSCRMTFGRTAGA</sequence>
<protein>
    <submittedName>
        <fullName evidence="1">Uncharacterized protein</fullName>
    </submittedName>
</protein>
<dbReference type="EMBL" id="QGDI01000008">
    <property type="protein sequence ID" value="PWJ11902.1"/>
    <property type="molecule type" value="Genomic_DNA"/>
</dbReference>
<reference evidence="1 2" key="1">
    <citation type="submission" date="2018-05" db="EMBL/GenBank/DDBJ databases">
        <title>The Hungate 1000. A catalogue of reference genomes from the rumen microbiome.</title>
        <authorList>
            <person name="Kelly W."/>
        </authorList>
    </citation>
    <scope>NUCLEOTIDE SEQUENCE [LARGE SCALE GENOMIC DNA]</scope>
    <source>
        <strain evidence="1 2">SAb67</strain>
    </source>
</reference>
<evidence type="ECO:0000313" key="2">
    <source>
        <dbReference type="Proteomes" id="UP000245720"/>
    </source>
</evidence>
<proteinExistence type="predicted"/>
<dbReference type="RefSeq" id="WP_173914833.1">
    <property type="nucleotide sequence ID" value="NZ_QGDI01000008.1"/>
</dbReference>
<comment type="caution">
    <text evidence="1">The sequence shown here is derived from an EMBL/GenBank/DDBJ whole genome shotgun (WGS) entry which is preliminary data.</text>
</comment>
<name>A0A315YKH1_RUMFL</name>
<gene>
    <name evidence="1" type="ORF">IE37_02166</name>
</gene>
<evidence type="ECO:0000313" key="1">
    <source>
        <dbReference type="EMBL" id="PWJ11902.1"/>
    </source>
</evidence>
<dbReference type="Proteomes" id="UP000245720">
    <property type="component" value="Unassembled WGS sequence"/>
</dbReference>
<accession>A0A315YKH1</accession>